<dbReference type="RefSeq" id="WP_266339347.1">
    <property type="nucleotide sequence ID" value="NZ_JAPKNK010000005.1"/>
</dbReference>
<dbReference type="InterPro" id="IPR037099">
    <property type="entry name" value="Fum_R/Succ_DH_flav-like_C_sf"/>
</dbReference>
<comment type="caution">
    <text evidence="6">The sequence shown here is derived from an EMBL/GenBank/DDBJ whole genome shotgun (WGS) entry which is preliminary data.</text>
</comment>
<dbReference type="PANTHER" id="PTHR11632">
    <property type="entry name" value="SUCCINATE DEHYDROGENASE 2 FLAVOPROTEIN SUBUNIT"/>
    <property type="match status" value="1"/>
</dbReference>
<evidence type="ECO:0000256" key="3">
    <source>
        <dbReference type="ARBA" id="ARBA00023002"/>
    </source>
</evidence>
<dbReference type="EMBL" id="JAPKNK010000005">
    <property type="protein sequence ID" value="MCX5570386.1"/>
    <property type="molecule type" value="Genomic_DNA"/>
</dbReference>
<dbReference type="Gene3D" id="1.20.58.100">
    <property type="entry name" value="Fumarate reductase/succinate dehydrogenase flavoprotein-like, C-terminal domain"/>
    <property type="match status" value="1"/>
</dbReference>
<evidence type="ECO:0000313" key="7">
    <source>
        <dbReference type="Proteomes" id="UP001144805"/>
    </source>
</evidence>
<dbReference type="AlphaFoldDB" id="A0A9X3E297"/>
<dbReference type="Proteomes" id="UP001144805">
    <property type="component" value="Unassembled WGS sequence"/>
</dbReference>
<keyword evidence="2" id="KW-0285">Flavoprotein</keyword>
<evidence type="ECO:0000259" key="4">
    <source>
        <dbReference type="Pfam" id="PF00890"/>
    </source>
</evidence>
<feature type="domain" description="Fumarate reductase/succinate dehydrogenase flavoprotein-like C-terminal" evidence="5">
    <location>
        <begin position="466"/>
        <end position="552"/>
    </location>
</feature>
<evidence type="ECO:0000256" key="1">
    <source>
        <dbReference type="ARBA" id="ARBA00001974"/>
    </source>
</evidence>
<dbReference type="InterPro" id="IPR027477">
    <property type="entry name" value="Succ_DH/fumarate_Rdtase_cat_sf"/>
</dbReference>
<keyword evidence="3" id="KW-0560">Oxidoreductase</keyword>
<dbReference type="GO" id="GO:0016491">
    <property type="term" value="F:oxidoreductase activity"/>
    <property type="evidence" value="ECO:0007669"/>
    <property type="project" value="UniProtKB-KW"/>
</dbReference>
<dbReference type="InterPro" id="IPR036188">
    <property type="entry name" value="FAD/NAD-bd_sf"/>
</dbReference>
<feature type="domain" description="FAD-dependent oxidoreductase 2 FAD-binding" evidence="4">
    <location>
        <begin position="11"/>
        <end position="412"/>
    </location>
</feature>
<dbReference type="PRINTS" id="PR00411">
    <property type="entry name" value="PNDRDTASEI"/>
</dbReference>
<gene>
    <name evidence="6" type="ORF">OSH07_14355</name>
</gene>
<accession>A0A9X3E297</accession>
<evidence type="ECO:0000256" key="2">
    <source>
        <dbReference type="ARBA" id="ARBA00022630"/>
    </source>
</evidence>
<dbReference type="PIRSF" id="PIRSF000171">
    <property type="entry name" value="SDHA_APRA_LASPO"/>
    <property type="match status" value="1"/>
</dbReference>
<keyword evidence="7" id="KW-1185">Reference proteome</keyword>
<dbReference type="InterPro" id="IPR003953">
    <property type="entry name" value="FAD-dep_OxRdtase_2_FAD-bd"/>
</dbReference>
<dbReference type="SUPFAM" id="SSF51905">
    <property type="entry name" value="FAD/NAD(P)-binding domain"/>
    <property type="match status" value="1"/>
</dbReference>
<proteinExistence type="predicted"/>
<name>A0A9X3E297_9HYPH</name>
<dbReference type="PANTHER" id="PTHR11632:SF51">
    <property type="entry name" value="SUCCINATE DEHYDROGENASE [UBIQUINONE] FLAVOPROTEIN SUBUNIT, MITOCHONDRIAL"/>
    <property type="match status" value="1"/>
</dbReference>
<reference evidence="6" key="1">
    <citation type="submission" date="2022-11" db="EMBL/GenBank/DDBJ databases">
        <title>Biodiversity and phylogenetic relationships of bacteria.</title>
        <authorList>
            <person name="Machado R.A.R."/>
            <person name="Bhat A."/>
            <person name="Loulou A."/>
            <person name="Kallel S."/>
        </authorList>
    </citation>
    <scope>NUCLEOTIDE SEQUENCE</scope>
    <source>
        <strain evidence="6">K-TC2</strain>
    </source>
</reference>
<dbReference type="Pfam" id="PF00890">
    <property type="entry name" value="FAD_binding_2"/>
    <property type="match status" value="1"/>
</dbReference>
<dbReference type="Pfam" id="PF02910">
    <property type="entry name" value="Succ_DH_flav_C"/>
    <property type="match status" value="1"/>
</dbReference>
<comment type="cofactor">
    <cofactor evidence="1">
        <name>FAD</name>
        <dbReference type="ChEBI" id="CHEBI:57692"/>
    </cofactor>
</comment>
<evidence type="ECO:0000313" key="6">
    <source>
        <dbReference type="EMBL" id="MCX5570386.1"/>
    </source>
</evidence>
<dbReference type="InterPro" id="IPR015939">
    <property type="entry name" value="Fum_Rdtase/Succ_DH_flav-like_C"/>
</dbReference>
<evidence type="ECO:0000259" key="5">
    <source>
        <dbReference type="Pfam" id="PF02910"/>
    </source>
</evidence>
<dbReference type="InterPro" id="IPR030664">
    <property type="entry name" value="SdhA/FrdA/AprA"/>
</dbReference>
<sequence>MRRDVREIRTDVLVIGSGGAALRAALDAQEGGAEVTVVIKGEFRRSGATFHSVAEVGAFNVPDGAGDAGDSPDVFLHDILTAGQGMSDPRLSAILAEEAENALRYLEGYGVHFERVGPEEGEPYLTFQACFSSKPRSHVIKDHFKPIVKALGSEATKRGLSAMDRLMIKDLIVRDGECLGAVAVDAEGRLVVIRAKATILTTGGASQLFRTNLYPSDITGDGYAMAHRAGAHLVNMEFMQAGVSIIDPFVNLFGNYLWDARPNLSDRDGRPFLSDYLPEGLGIAAVIREKQRHFPFSSSDISRFIEISIQKAINEGRGTDKGGLLLDFIHDDLDSILADQSRSVAKMWPLTYDWYKERGTDLRKDKVEITCSAHAINGGLRIDPDAQSNIKGLFAAGEVAAGPHGADRLGGNMSVTCQVFGRRAGRAAAARAREIDHRAIADPLEGHDPLPAGAGAGATVDLATLRQRLQNAANRHLLILRDAPGLQAFRVECAQLRHELAGSARIETPADAVQALELKNLIEVGELMALAALARPESRGSHYREDHPDRDPAFEHNILLDRHAQGGFFRARLGDL</sequence>
<dbReference type="Gene3D" id="3.90.700.10">
    <property type="entry name" value="Succinate dehydrogenase/fumarate reductase flavoprotein, catalytic domain"/>
    <property type="match status" value="1"/>
</dbReference>
<dbReference type="Gene3D" id="3.50.50.60">
    <property type="entry name" value="FAD/NAD(P)-binding domain"/>
    <property type="match status" value="1"/>
</dbReference>
<protein>
    <submittedName>
        <fullName evidence="6">FAD-binding protein</fullName>
    </submittedName>
</protein>
<dbReference type="SUPFAM" id="SSF46977">
    <property type="entry name" value="Succinate dehydrogenase/fumarate reductase flavoprotein C-terminal domain"/>
    <property type="match status" value="1"/>
</dbReference>
<organism evidence="6 7">
    <name type="scientific">Kaistia nematophila</name>
    <dbReference type="NCBI Taxonomy" id="2994654"/>
    <lineage>
        <taxon>Bacteria</taxon>
        <taxon>Pseudomonadati</taxon>
        <taxon>Pseudomonadota</taxon>
        <taxon>Alphaproteobacteria</taxon>
        <taxon>Hyphomicrobiales</taxon>
        <taxon>Kaistiaceae</taxon>
        <taxon>Kaistia</taxon>
    </lineage>
</organism>
<dbReference type="PRINTS" id="PR00368">
    <property type="entry name" value="FADPNR"/>
</dbReference>